<feature type="signal peptide" evidence="6">
    <location>
        <begin position="1"/>
        <end position="21"/>
    </location>
</feature>
<reference evidence="8 10" key="1">
    <citation type="submission" date="2019-05" db="EMBL/GenBank/DDBJ databases">
        <title>Mumia sp. nov., isolated from the intestinal contents of plateau pika (Ochotona curzoniae) in the Qinghai-Tibet plateau of China.</title>
        <authorList>
            <person name="Tian Z."/>
        </authorList>
    </citation>
    <scope>NUCLEOTIDE SEQUENCE [LARGE SCALE GENOMIC DNA]</scope>
    <source>
        <strain evidence="10">527</strain>
        <strain evidence="8">Z527</strain>
    </source>
</reference>
<accession>A0A5C4MIH2</accession>
<gene>
    <name evidence="9" type="ORF">FHE65_02435</name>
    <name evidence="8" type="ORF">FHE65_16420</name>
</gene>
<dbReference type="PROSITE" id="PS50983">
    <property type="entry name" value="FE_B12_PBP"/>
    <property type="match status" value="1"/>
</dbReference>
<comment type="similarity">
    <text evidence="2">Belongs to the bacterial solute-binding protein 8 family.</text>
</comment>
<name>A0A5C4MIH2_9ACTN</name>
<comment type="subcellular location">
    <subcellularLocation>
        <location evidence="1">Cell envelope</location>
    </subcellularLocation>
</comment>
<proteinExistence type="inferred from homology"/>
<keyword evidence="5" id="KW-0175">Coiled coil</keyword>
<evidence type="ECO:0000313" key="8">
    <source>
        <dbReference type="EMBL" id="TNC44636.1"/>
    </source>
</evidence>
<dbReference type="Pfam" id="PF01497">
    <property type="entry name" value="Peripla_BP_2"/>
    <property type="match status" value="1"/>
</dbReference>
<dbReference type="GO" id="GO:0030288">
    <property type="term" value="C:outer membrane-bounded periplasmic space"/>
    <property type="evidence" value="ECO:0007669"/>
    <property type="project" value="TreeGrafter"/>
</dbReference>
<feature type="chain" id="PRO_5038242833" evidence="6">
    <location>
        <begin position="22"/>
        <end position="330"/>
    </location>
</feature>
<evidence type="ECO:0000256" key="4">
    <source>
        <dbReference type="ARBA" id="ARBA00022729"/>
    </source>
</evidence>
<organism evidence="8 10">
    <name type="scientific">Mumia zhuanghuii</name>
    <dbReference type="NCBI Taxonomy" id="2585211"/>
    <lineage>
        <taxon>Bacteria</taxon>
        <taxon>Bacillati</taxon>
        <taxon>Actinomycetota</taxon>
        <taxon>Actinomycetes</taxon>
        <taxon>Propionibacteriales</taxon>
        <taxon>Nocardioidaceae</taxon>
        <taxon>Mumia</taxon>
    </lineage>
</organism>
<comment type="caution">
    <text evidence="8">The sequence shown here is derived from an EMBL/GenBank/DDBJ whole genome shotgun (WGS) entry which is preliminary data.</text>
</comment>
<dbReference type="OrthoDB" id="9793175at2"/>
<dbReference type="Proteomes" id="UP000306740">
    <property type="component" value="Unassembled WGS sequence"/>
</dbReference>
<feature type="domain" description="Fe/B12 periplasmic-binding" evidence="7">
    <location>
        <begin position="57"/>
        <end position="330"/>
    </location>
</feature>
<dbReference type="AlphaFoldDB" id="A0A5C4MIH2"/>
<dbReference type="CDD" id="cd01146">
    <property type="entry name" value="FhuD"/>
    <property type="match status" value="1"/>
</dbReference>
<dbReference type="RefSeq" id="WP_139105168.1">
    <property type="nucleotide sequence ID" value="NZ_VDFR01000010.1"/>
</dbReference>
<evidence type="ECO:0000313" key="9">
    <source>
        <dbReference type="EMBL" id="TNC51048.1"/>
    </source>
</evidence>
<dbReference type="PANTHER" id="PTHR30532:SF1">
    <property type="entry name" value="IRON(3+)-HYDROXAMATE-BINDING PROTEIN FHUD"/>
    <property type="match status" value="1"/>
</dbReference>
<evidence type="ECO:0000256" key="3">
    <source>
        <dbReference type="ARBA" id="ARBA00022448"/>
    </source>
</evidence>
<evidence type="ECO:0000259" key="7">
    <source>
        <dbReference type="PROSITE" id="PS50983"/>
    </source>
</evidence>
<dbReference type="Gene3D" id="3.40.50.1980">
    <property type="entry name" value="Nitrogenase molybdenum iron protein domain"/>
    <property type="match status" value="2"/>
</dbReference>
<dbReference type="InterPro" id="IPR002491">
    <property type="entry name" value="ABC_transptr_periplasmic_BD"/>
</dbReference>
<feature type="coiled-coil region" evidence="5">
    <location>
        <begin position="158"/>
        <end position="192"/>
    </location>
</feature>
<evidence type="ECO:0000256" key="2">
    <source>
        <dbReference type="ARBA" id="ARBA00008814"/>
    </source>
</evidence>
<protein>
    <submittedName>
        <fullName evidence="8">Iron-siderophore ABC transporter substrate-binding protein</fullName>
    </submittedName>
</protein>
<sequence>MKPTRTLLVASAAALALALGACDTTEDDADASSDGGEKITVTDSRGKKVTLDGPAERVASTEWNTVEYLISLGVQPTAVSDIKGFKTWDKSVELDDDATDIGTRGEPSLDTLASLDLDAVFVTDQLVGDAIEQIEKTTPVIVLPGGDAKDPLGQMWENVDLVAQATGTEDEAKKLKEDFDAKVDEAKKAVDEAGLAGKPVAFSDAYEAGGAVSVRPYLDGSQLGALLKELGFANPWTKIPGMEGDPAYGLGTTDVEGLTKLPADTLYWYIGNEGEADPYTVALGKNKVWTGLPFVKAGNVTRLPDAIWMFGGPASMSDFLDAVVKTVQGS</sequence>
<dbReference type="GO" id="GO:1901678">
    <property type="term" value="P:iron coordination entity transport"/>
    <property type="evidence" value="ECO:0007669"/>
    <property type="project" value="UniProtKB-ARBA"/>
</dbReference>
<evidence type="ECO:0000256" key="1">
    <source>
        <dbReference type="ARBA" id="ARBA00004196"/>
    </source>
</evidence>
<dbReference type="InterPro" id="IPR051313">
    <property type="entry name" value="Bact_iron-sidero_bind"/>
</dbReference>
<dbReference type="SUPFAM" id="SSF53807">
    <property type="entry name" value="Helical backbone' metal receptor"/>
    <property type="match status" value="1"/>
</dbReference>
<evidence type="ECO:0000313" key="10">
    <source>
        <dbReference type="Proteomes" id="UP000306740"/>
    </source>
</evidence>
<evidence type="ECO:0000256" key="6">
    <source>
        <dbReference type="SAM" id="SignalP"/>
    </source>
</evidence>
<evidence type="ECO:0000256" key="5">
    <source>
        <dbReference type="SAM" id="Coils"/>
    </source>
</evidence>
<keyword evidence="4 6" id="KW-0732">Signal</keyword>
<dbReference type="PROSITE" id="PS51257">
    <property type="entry name" value="PROKAR_LIPOPROTEIN"/>
    <property type="match status" value="1"/>
</dbReference>
<dbReference type="EMBL" id="VDFR01000010">
    <property type="protein sequence ID" value="TNC51048.1"/>
    <property type="molecule type" value="Genomic_DNA"/>
</dbReference>
<dbReference type="EMBL" id="VDFR01000072">
    <property type="protein sequence ID" value="TNC44636.1"/>
    <property type="molecule type" value="Genomic_DNA"/>
</dbReference>
<dbReference type="PANTHER" id="PTHR30532">
    <property type="entry name" value="IRON III DICITRATE-BINDING PERIPLASMIC PROTEIN"/>
    <property type="match status" value="1"/>
</dbReference>
<keyword evidence="3" id="KW-0813">Transport</keyword>